<protein>
    <submittedName>
        <fullName evidence="2">Uncharacterized protein</fullName>
    </submittedName>
</protein>
<feature type="region of interest" description="Disordered" evidence="1">
    <location>
        <begin position="1"/>
        <end position="21"/>
    </location>
</feature>
<reference evidence="2 3" key="1">
    <citation type="submission" date="2013-03" db="EMBL/GenBank/DDBJ databases">
        <title>The Genome Sequence of Capronia epimyces CBS 606.96.</title>
        <authorList>
            <consortium name="The Broad Institute Genomics Platform"/>
            <person name="Cuomo C."/>
            <person name="de Hoog S."/>
            <person name="Gorbushina A."/>
            <person name="Walker B."/>
            <person name="Young S.K."/>
            <person name="Zeng Q."/>
            <person name="Gargeya S."/>
            <person name="Fitzgerald M."/>
            <person name="Haas B."/>
            <person name="Abouelleil A."/>
            <person name="Allen A.W."/>
            <person name="Alvarado L."/>
            <person name="Arachchi H.M."/>
            <person name="Berlin A.M."/>
            <person name="Chapman S.B."/>
            <person name="Gainer-Dewar J."/>
            <person name="Goldberg J."/>
            <person name="Griggs A."/>
            <person name="Gujja S."/>
            <person name="Hansen M."/>
            <person name="Howarth C."/>
            <person name="Imamovic A."/>
            <person name="Ireland A."/>
            <person name="Larimer J."/>
            <person name="McCowan C."/>
            <person name="Murphy C."/>
            <person name="Pearson M."/>
            <person name="Poon T.W."/>
            <person name="Priest M."/>
            <person name="Roberts A."/>
            <person name="Saif S."/>
            <person name="Shea T."/>
            <person name="Sisk P."/>
            <person name="Sykes S."/>
            <person name="Wortman J."/>
            <person name="Nusbaum C."/>
            <person name="Birren B."/>
        </authorList>
    </citation>
    <scope>NUCLEOTIDE SEQUENCE [LARGE SCALE GENOMIC DNA]</scope>
    <source>
        <strain evidence="2 3">CBS 606.96</strain>
    </source>
</reference>
<dbReference type="AlphaFoldDB" id="W9ZDK1"/>
<accession>W9ZDK1</accession>
<dbReference type="Proteomes" id="UP000019478">
    <property type="component" value="Unassembled WGS sequence"/>
</dbReference>
<dbReference type="GeneID" id="19165284"/>
<gene>
    <name evidence="2" type="ORF">A1O3_01146</name>
</gene>
<dbReference type="EMBL" id="AMGY01000001">
    <property type="protein sequence ID" value="EXJ92594.1"/>
    <property type="molecule type" value="Genomic_DNA"/>
</dbReference>
<feature type="compositionally biased region" description="Polar residues" evidence="1">
    <location>
        <begin position="1"/>
        <end position="11"/>
    </location>
</feature>
<comment type="caution">
    <text evidence="2">The sequence shown here is derived from an EMBL/GenBank/DDBJ whole genome shotgun (WGS) entry which is preliminary data.</text>
</comment>
<dbReference type="RefSeq" id="XP_007729484.1">
    <property type="nucleotide sequence ID" value="XM_007731294.1"/>
</dbReference>
<sequence length="385" mass="42698">MSLPTANQPSASGPGAGGTWLQELLQTPPLQQFVRFGLRPTTLDAEARSRIEQVLAVMSARGSVQEAMWYLEDCGWDVRTAVTKYHDDEAARIESHSFEYHDMTRKANAVTPANYHQGKLEIQITVNVGNQQHVSTLVFPRSNGFNPSDANHLRALNQWRGDMVRWYQDPPGAAEKTFTDYTVFEERFVRNLFADRDYAGREGPGFPQILKEFNAIFQARYLPGSVLPCGPRKHGSIANLVHRKWKQDTNPSRLTHEANRLAAERIRQIRLEEQQAYDRLMVHVTANVTANGTSTVTPYVTATVTSTANVTAGANLAANPAIAAPAASELALEETEQQDHAQPGQLDQASTDNLPPRQAGQSRPGDSDGEEMSEGQPSRKRQRRG</sequence>
<dbReference type="OrthoDB" id="4161151at2759"/>
<proteinExistence type="predicted"/>
<feature type="region of interest" description="Disordered" evidence="1">
    <location>
        <begin position="330"/>
        <end position="385"/>
    </location>
</feature>
<keyword evidence="3" id="KW-1185">Reference proteome</keyword>
<evidence type="ECO:0000256" key="1">
    <source>
        <dbReference type="SAM" id="MobiDB-lite"/>
    </source>
</evidence>
<organism evidence="2 3">
    <name type="scientific">Capronia epimyces CBS 606.96</name>
    <dbReference type="NCBI Taxonomy" id="1182542"/>
    <lineage>
        <taxon>Eukaryota</taxon>
        <taxon>Fungi</taxon>
        <taxon>Dikarya</taxon>
        <taxon>Ascomycota</taxon>
        <taxon>Pezizomycotina</taxon>
        <taxon>Eurotiomycetes</taxon>
        <taxon>Chaetothyriomycetidae</taxon>
        <taxon>Chaetothyriales</taxon>
        <taxon>Herpotrichiellaceae</taxon>
        <taxon>Capronia</taxon>
    </lineage>
</organism>
<evidence type="ECO:0000313" key="2">
    <source>
        <dbReference type="EMBL" id="EXJ92594.1"/>
    </source>
</evidence>
<dbReference type="eggNOG" id="ENOG502R9R3">
    <property type="taxonomic scope" value="Eukaryota"/>
</dbReference>
<dbReference type="HOGENOM" id="CLU_052680_0_0_1"/>
<evidence type="ECO:0000313" key="3">
    <source>
        <dbReference type="Proteomes" id="UP000019478"/>
    </source>
</evidence>
<name>W9ZDK1_9EURO</name>